<sequence>MSPGTMRRPPTPSEAPASQRVSLCSVRVDPGADGFVMELADADGDSTRLAFPRWVLHQLLRWLPQVERSLRQQEGEAANASGDARPVTAWSLVPRPAGLTLRLQDDRFIETRLQLDPARARALHQALGQALGQSVGPSAGAPPERRDTGT</sequence>
<comment type="caution">
    <text evidence="2">The sequence shown here is derived from an EMBL/GenBank/DDBJ whole genome shotgun (WGS) entry which is preliminary data.</text>
</comment>
<reference evidence="3" key="1">
    <citation type="submission" date="2015-07" db="EMBL/GenBank/DDBJ databases">
        <title>Discovery of a poly(ethylene terephthalate assimilation.</title>
        <authorList>
            <person name="Yoshida S."/>
            <person name="Hiraga K."/>
            <person name="Takehana T."/>
            <person name="Taniguchi I."/>
            <person name="Yamaji H."/>
            <person name="Maeda Y."/>
            <person name="Toyohara K."/>
            <person name="Miyamoto K."/>
            <person name="Kimura Y."/>
            <person name="Oda K."/>
        </authorList>
    </citation>
    <scope>NUCLEOTIDE SEQUENCE [LARGE SCALE GENOMIC DNA]</scope>
    <source>
        <strain evidence="3">NBRC 110686 / TISTR 2288 / 201-F6</strain>
    </source>
</reference>
<proteinExistence type="predicted"/>
<evidence type="ECO:0000313" key="2">
    <source>
        <dbReference type="EMBL" id="GAP34987.1"/>
    </source>
</evidence>
<dbReference type="RefSeq" id="WP_054019066.1">
    <property type="nucleotide sequence ID" value="NZ_BBYR01000012.1"/>
</dbReference>
<feature type="region of interest" description="Disordered" evidence="1">
    <location>
        <begin position="1"/>
        <end position="20"/>
    </location>
</feature>
<organism evidence="2 3">
    <name type="scientific">Piscinibacter sakaiensis</name>
    <name type="common">Ideonella sakaiensis</name>
    <dbReference type="NCBI Taxonomy" id="1547922"/>
    <lineage>
        <taxon>Bacteria</taxon>
        <taxon>Pseudomonadati</taxon>
        <taxon>Pseudomonadota</taxon>
        <taxon>Betaproteobacteria</taxon>
        <taxon>Burkholderiales</taxon>
        <taxon>Sphaerotilaceae</taxon>
        <taxon>Piscinibacter</taxon>
    </lineage>
</organism>
<accession>A0A0K8NX58</accession>
<evidence type="ECO:0000313" key="3">
    <source>
        <dbReference type="Proteomes" id="UP000037660"/>
    </source>
</evidence>
<dbReference type="STRING" id="1547922.ISF6_0537"/>
<gene>
    <name evidence="2" type="ORF">ISF6_0537</name>
</gene>
<dbReference type="Proteomes" id="UP000037660">
    <property type="component" value="Unassembled WGS sequence"/>
</dbReference>
<reference evidence="2 3" key="2">
    <citation type="journal article" date="2016" name="Science">
        <title>A bacterium that degrades and assimilates poly(ethylene terephthalate).</title>
        <authorList>
            <person name="Yoshida S."/>
            <person name="Hiraga K."/>
            <person name="Takehana T."/>
            <person name="Taniguchi I."/>
            <person name="Yamaji H."/>
            <person name="Maeda Y."/>
            <person name="Toyohara K."/>
            <person name="Miyamoto K."/>
            <person name="Kimura Y."/>
            <person name="Oda K."/>
        </authorList>
    </citation>
    <scope>NUCLEOTIDE SEQUENCE [LARGE SCALE GENOMIC DNA]</scope>
    <source>
        <strain evidence="3">NBRC 110686 / TISTR 2288 / 201-F6</strain>
    </source>
</reference>
<keyword evidence="3" id="KW-1185">Reference proteome</keyword>
<dbReference type="EMBL" id="BBYR01000012">
    <property type="protein sequence ID" value="GAP34987.1"/>
    <property type="molecule type" value="Genomic_DNA"/>
</dbReference>
<protein>
    <submittedName>
        <fullName evidence="2">Uncharacterized protein</fullName>
    </submittedName>
</protein>
<feature type="region of interest" description="Disordered" evidence="1">
    <location>
        <begin position="129"/>
        <end position="150"/>
    </location>
</feature>
<evidence type="ECO:0000256" key="1">
    <source>
        <dbReference type="SAM" id="MobiDB-lite"/>
    </source>
</evidence>
<dbReference type="AlphaFoldDB" id="A0A0K8NX58"/>
<name>A0A0K8NX58_PISS1</name>